<dbReference type="AlphaFoldDB" id="A0A0L0SR39"/>
<proteinExistence type="predicted"/>
<feature type="signal peptide" evidence="2">
    <location>
        <begin position="1"/>
        <end position="17"/>
    </location>
</feature>
<dbReference type="EMBL" id="GG745345">
    <property type="protein sequence ID" value="KNE64849.1"/>
    <property type="molecule type" value="Genomic_DNA"/>
</dbReference>
<feature type="region of interest" description="Disordered" evidence="1">
    <location>
        <begin position="258"/>
        <end position="282"/>
    </location>
</feature>
<dbReference type="VEuPathDB" id="FungiDB:AMAG_10184"/>
<reference evidence="4" key="2">
    <citation type="submission" date="2009-11" db="EMBL/GenBank/DDBJ databases">
        <title>The Genome Sequence of Allomyces macrogynus strain ATCC 38327.</title>
        <authorList>
            <consortium name="The Broad Institute Genome Sequencing Platform"/>
            <person name="Russ C."/>
            <person name="Cuomo C."/>
            <person name="Shea T."/>
            <person name="Young S.K."/>
            <person name="Zeng Q."/>
            <person name="Koehrsen M."/>
            <person name="Haas B."/>
            <person name="Borodovsky M."/>
            <person name="Guigo R."/>
            <person name="Alvarado L."/>
            <person name="Berlin A."/>
            <person name="Borenstein D."/>
            <person name="Chen Z."/>
            <person name="Engels R."/>
            <person name="Freedman E."/>
            <person name="Gellesch M."/>
            <person name="Goldberg J."/>
            <person name="Griggs A."/>
            <person name="Gujja S."/>
            <person name="Heiman D."/>
            <person name="Hepburn T."/>
            <person name="Howarth C."/>
            <person name="Jen D."/>
            <person name="Larson L."/>
            <person name="Lewis B."/>
            <person name="Mehta T."/>
            <person name="Park D."/>
            <person name="Pearson M."/>
            <person name="Roberts A."/>
            <person name="Saif S."/>
            <person name="Shenoy N."/>
            <person name="Sisk P."/>
            <person name="Stolte C."/>
            <person name="Sykes S."/>
            <person name="Walk T."/>
            <person name="White J."/>
            <person name="Yandava C."/>
            <person name="Burger G."/>
            <person name="Gray M.W."/>
            <person name="Holland P.W.H."/>
            <person name="King N."/>
            <person name="Lang F.B.F."/>
            <person name="Roger A.J."/>
            <person name="Ruiz-Trillo I."/>
            <person name="Lander E."/>
            <person name="Nusbaum C."/>
        </authorList>
    </citation>
    <scope>NUCLEOTIDE SEQUENCE [LARGE SCALE GENOMIC DNA]</scope>
    <source>
        <strain evidence="4">ATCC 38327</strain>
    </source>
</reference>
<feature type="compositionally biased region" description="Low complexity" evidence="1">
    <location>
        <begin position="258"/>
        <end position="272"/>
    </location>
</feature>
<gene>
    <name evidence="3" type="ORF">AMAG_10184</name>
</gene>
<evidence type="ECO:0000313" key="4">
    <source>
        <dbReference type="Proteomes" id="UP000054350"/>
    </source>
</evidence>
<evidence type="ECO:0000256" key="1">
    <source>
        <dbReference type="SAM" id="MobiDB-lite"/>
    </source>
</evidence>
<feature type="chain" id="PRO_5005547951" description="Secreted protein" evidence="2">
    <location>
        <begin position="18"/>
        <end position="282"/>
    </location>
</feature>
<accession>A0A0L0SR39</accession>
<organism evidence="3 4">
    <name type="scientific">Allomyces macrogynus (strain ATCC 38327)</name>
    <name type="common">Allomyces javanicus var. macrogynus</name>
    <dbReference type="NCBI Taxonomy" id="578462"/>
    <lineage>
        <taxon>Eukaryota</taxon>
        <taxon>Fungi</taxon>
        <taxon>Fungi incertae sedis</taxon>
        <taxon>Blastocladiomycota</taxon>
        <taxon>Blastocladiomycetes</taxon>
        <taxon>Blastocladiales</taxon>
        <taxon>Blastocladiaceae</taxon>
        <taxon>Allomyces</taxon>
    </lineage>
</organism>
<name>A0A0L0SR39_ALLM3</name>
<reference evidence="3 4" key="1">
    <citation type="submission" date="2009-11" db="EMBL/GenBank/DDBJ databases">
        <title>Annotation of Allomyces macrogynus ATCC 38327.</title>
        <authorList>
            <consortium name="The Broad Institute Genome Sequencing Platform"/>
            <person name="Russ C."/>
            <person name="Cuomo C."/>
            <person name="Burger G."/>
            <person name="Gray M.W."/>
            <person name="Holland P.W.H."/>
            <person name="King N."/>
            <person name="Lang F.B.F."/>
            <person name="Roger A.J."/>
            <person name="Ruiz-Trillo I."/>
            <person name="Young S.K."/>
            <person name="Zeng Q."/>
            <person name="Gargeya S."/>
            <person name="Fitzgerald M."/>
            <person name="Haas B."/>
            <person name="Abouelleil A."/>
            <person name="Alvarado L."/>
            <person name="Arachchi H.M."/>
            <person name="Berlin A."/>
            <person name="Chapman S.B."/>
            <person name="Gearin G."/>
            <person name="Goldberg J."/>
            <person name="Griggs A."/>
            <person name="Gujja S."/>
            <person name="Hansen M."/>
            <person name="Heiman D."/>
            <person name="Howarth C."/>
            <person name="Larimer J."/>
            <person name="Lui A."/>
            <person name="MacDonald P.J.P."/>
            <person name="McCowen C."/>
            <person name="Montmayeur A."/>
            <person name="Murphy C."/>
            <person name="Neiman D."/>
            <person name="Pearson M."/>
            <person name="Priest M."/>
            <person name="Roberts A."/>
            <person name="Saif S."/>
            <person name="Shea T."/>
            <person name="Sisk P."/>
            <person name="Stolte C."/>
            <person name="Sykes S."/>
            <person name="Wortman J."/>
            <person name="Nusbaum C."/>
            <person name="Birren B."/>
        </authorList>
    </citation>
    <scope>NUCLEOTIDE SEQUENCE [LARGE SCALE GENOMIC DNA]</scope>
    <source>
        <strain evidence="3 4">ATCC 38327</strain>
    </source>
</reference>
<keyword evidence="4" id="KW-1185">Reference proteome</keyword>
<dbReference type="OrthoDB" id="5549718at2759"/>
<evidence type="ECO:0000256" key="2">
    <source>
        <dbReference type="SAM" id="SignalP"/>
    </source>
</evidence>
<evidence type="ECO:0000313" key="3">
    <source>
        <dbReference type="EMBL" id="KNE64849.1"/>
    </source>
</evidence>
<evidence type="ECO:0008006" key="5">
    <source>
        <dbReference type="Google" id="ProtNLM"/>
    </source>
</evidence>
<sequence length="282" mass="28858">MLLPLLVLTSFVAAAAAAAVPATVADTTVATMPVTTIDAWTYFSFGDTGPSTDNFSVTMQDEGCLIVSDAYCSGDQFRVAINGTDKGLTSTPVGSWCSVAVGEDVESALTKPEFSKGYFPLASGTSTFNITVAYTQGGGGAYWKVASAPCPAPFKVVTSAGKLTARAAAVSACEVAGMALADVTSANTDAVADVVRKSPDIKLNPVDAVLVRSWNGDTYGNVDLQMTVSATTSAVTMRMRPAFPLCQNPTPNLVASAEETAEGEAAAAAAPETDNGRALQGK</sequence>
<protein>
    <recommendedName>
        <fullName evidence="5">Secreted protein</fullName>
    </recommendedName>
</protein>
<keyword evidence="2" id="KW-0732">Signal</keyword>
<dbReference type="Proteomes" id="UP000054350">
    <property type="component" value="Unassembled WGS sequence"/>
</dbReference>